<name>A0A1Q5UR58_9EURO</name>
<dbReference type="EMBL" id="MNBE01000043">
    <property type="protein sequence ID" value="OKP14944.1"/>
    <property type="molecule type" value="Genomic_DNA"/>
</dbReference>
<dbReference type="Proteomes" id="UP000186955">
    <property type="component" value="Unassembled WGS sequence"/>
</dbReference>
<feature type="compositionally biased region" description="Polar residues" evidence="1">
    <location>
        <begin position="1"/>
        <end position="43"/>
    </location>
</feature>
<keyword evidence="3" id="KW-1185">Reference proteome</keyword>
<gene>
    <name evidence="2" type="ORF">PENSUB_4694</name>
</gene>
<feature type="compositionally biased region" description="Basic and acidic residues" evidence="1">
    <location>
        <begin position="64"/>
        <end position="95"/>
    </location>
</feature>
<sequence length="141" mass="15098">MSDRSSNGGPHHGTSNIQRDPSGNTAALHSSNNAKNTDSTTDSQSRDRTDVSASTPYMPQSGKLAEKVNHPPHEPNQRVDGDDNGDPEKHRREDVAGSSRWIPQAGKPTVQLTQYACSRADRLLGVPLTASTPDGPENTMA</sequence>
<evidence type="ECO:0000313" key="3">
    <source>
        <dbReference type="Proteomes" id="UP000186955"/>
    </source>
</evidence>
<feature type="region of interest" description="Disordered" evidence="1">
    <location>
        <begin position="1"/>
        <end position="107"/>
    </location>
</feature>
<accession>A0A1Q5UR58</accession>
<comment type="caution">
    <text evidence="2">The sequence shown here is derived from an EMBL/GenBank/DDBJ whole genome shotgun (WGS) entry which is preliminary data.</text>
</comment>
<evidence type="ECO:0000256" key="1">
    <source>
        <dbReference type="SAM" id="MobiDB-lite"/>
    </source>
</evidence>
<dbReference type="AlphaFoldDB" id="A0A1Q5UR58"/>
<evidence type="ECO:0000313" key="2">
    <source>
        <dbReference type="EMBL" id="OKP14944.1"/>
    </source>
</evidence>
<proteinExistence type="predicted"/>
<protein>
    <submittedName>
        <fullName evidence="2">Uncharacterized protein</fullName>
    </submittedName>
</protein>
<reference evidence="2 3" key="1">
    <citation type="submission" date="2016-10" db="EMBL/GenBank/DDBJ databases">
        <title>Genome sequence of the ascomycete fungus Penicillium subrubescens.</title>
        <authorList>
            <person name="De Vries R.P."/>
            <person name="Peng M."/>
            <person name="Dilokpimol A."/>
            <person name="Hilden K."/>
            <person name="Makela M.R."/>
            <person name="Grigoriev I."/>
            <person name="Riley R."/>
            <person name="Granchi Z."/>
        </authorList>
    </citation>
    <scope>NUCLEOTIDE SEQUENCE [LARGE SCALE GENOMIC DNA]</scope>
    <source>
        <strain evidence="2 3">CBS 132785</strain>
    </source>
</reference>
<organism evidence="2 3">
    <name type="scientific">Penicillium subrubescens</name>
    <dbReference type="NCBI Taxonomy" id="1316194"/>
    <lineage>
        <taxon>Eukaryota</taxon>
        <taxon>Fungi</taxon>
        <taxon>Dikarya</taxon>
        <taxon>Ascomycota</taxon>
        <taxon>Pezizomycotina</taxon>
        <taxon>Eurotiomycetes</taxon>
        <taxon>Eurotiomycetidae</taxon>
        <taxon>Eurotiales</taxon>
        <taxon>Aspergillaceae</taxon>
        <taxon>Penicillium</taxon>
    </lineage>
</organism>